<dbReference type="RefSeq" id="XP_029229640.1">
    <property type="nucleotide sequence ID" value="XM_029370335.1"/>
</dbReference>
<organism evidence="3 4">
    <name type="scientific">Trypanosoma conorhini</name>
    <dbReference type="NCBI Taxonomy" id="83891"/>
    <lineage>
        <taxon>Eukaryota</taxon>
        <taxon>Discoba</taxon>
        <taxon>Euglenozoa</taxon>
        <taxon>Kinetoplastea</taxon>
        <taxon>Metakinetoplastina</taxon>
        <taxon>Trypanosomatida</taxon>
        <taxon>Trypanosomatidae</taxon>
        <taxon>Trypanosoma</taxon>
    </lineage>
</organism>
<evidence type="ECO:0000256" key="1">
    <source>
        <dbReference type="SAM" id="Coils"/>
    </source>
</evidence>
<name>A0A422PVQ8_9TRYP</name>
<keyword evidence="1" id="KW-0175">Coiled coil</keyword>
<dbReference type="Proteomes" id="UP000284403">
    <property type="component" value="Unassembled WGS sequence"/>
</dbReference>
<comment type="caution">
    <text evidence="3">The sequence shown here is derived from an EMBL/GenBank/DDBJ whole genome shotgun (WGS) entry which is preliminary data.</text>
</comment>
<feature type="coiled-coil region" evidence="1">
    <location>
        <begin position="1227"/>
        <end position="1297"/>
    </location>
</feature>
<feature type="region of interest" description="Disordered" evidence="2">
    <location>
        <begin position="965"/>
        <end position="997"/>
    </location>
</feature>
<feature type="region of interest" description="Disordered" evidence="2">
    <location>
        <begin position="302"/>
        <end position="324"/>
    </location>
</feature>
<feature type="region of interest" description="Disordered" evidence="2">
    <location>
        <begin position="710"/>
        <end position="749"/>
    </location>
</feature>
<keyword evidence="4" id="KW-1185">Reference proteome</keyword>
<evidence type="ECO:0000256" key="2">
    <source>
        <dbReference type="SAM" id="MobiDB-lite"/>
    </source>
</evidence>
<accession>A0A422PVQ8</accession>
<dbReference type="GeneID" id="40317028"/>
<gene>
    <name evidence="3" type="ORF">Tco025E_03417</name>
</gene>
<feature type="region of interest" description="Disordered" evidence="2">
    <location>
        <begin position="605"/>
        <end position="686"/>
    </location>
</feature>
<proteinExistence type="predicted"/>
<sequence length="1333" mass="147047">MLTALHITLPPKRVHRESQQHLPNRCLVVNESTCEASLISTEASLKYATGAAHESCETGTRFRFGHVTISPHHGSIFVTQVAPLLYDLCRSFWLSACCSDAASQSQPSVSKSAVDADSDAPNIPQSGWENLSWDECRKVYQKTWSMSRSVFIYGSHSATERRALFLHLAKATALALRQEADAMGAQPPERNECDVAFSLVDLYHVWGVGDVLDPNAVMHDDLRLQRLKREEPRRSLNEPKGIDFVAPTRQALESRDSVSTCIMRALQRSAPPRALRTSAEKEEHAVNSTLVLTFFVSRRSKRGPGVSRRGRMPAARAEEERGRQKIGCPTEARFHLILLPDSTAAAHGKQGAQELGALASALQACTQWQKEMLSAEDDSRTQRANGVPVTARNLDASSSATASATSKLPWVPLRESSLLLYLFESNMYYRHQLEKSLRNLRLSKERRRPFGDGSRSVSANVSTQSLDVARSVSYSTAVSTEQSGCWMCADANGANVLDCIAAGIGQCLLVLCVNSGWDQYYQARTAFLFAQRATKQLDQPCVFLEPKSEEVSHTFSAEQVRGNSHKPSPLASTAMQSPYQCARVRHLQGPLLSLEGSVAGVERQLWSSPRRREATQPRPPEAAGPSDSPLAPSEVAVVEEEGSDRDADLDAPSQRTEAQVVRQRVGSGAAAGTKITSPIAPSPEARIHSGPVQQLFRCDRVDQQAGISSLGEETAANSGQPRGKTGGSQGFLPRPGPCGSTASAEDVSLCPPPAERGAMVNDVLLKQSLLLQENAELRALLARLSSQQADTYRGQRESTRIADVCDAALLESRRTARSSELDALRKELSTTTKKARVLQKTLSRSVDDNRKLCRVMHAQMKQCLLDLSRIFQGSLGERDLNFPAIAEERIRRWEKLLEKTTRQVLRPFSGASRAEEEAETPEEEEEEEATCADSGDGVCPQRCQPKRVTKTSHANSACALLSEGRPSGSCCNGRHHQKRREADVLPGAKAEGRDRQAPKRYMKEEVKSPLGSSITPQLAQLLQLAYRLFLCDSSSTNEDDENGGHNAFGGSLQEGPDGAKVEAFRTTHQSLSRSVLDILSPHQQEARAGAARAEIEGRPVTGRRPEAELCWRCQLSRRPRCNAAYTKFLEILRSLCRQQVTITGEAPGSHPQVMKETEEEELKGMKGASFSGHAVPPSGPCCPHEGWEDVSAAGLLRNEGALLLKTRQLSDSLQKNTDTRAKEQAAVRSLQSELEKEREWRRQLQDELLNLRLRLSKYESKFAFIGETVKPKISQDIAQLEQKISERKKQEDLERQRRAAFMSEIKKRLQRVSAEDDLMPLRYSSSSPLSPRQ</sequence>
<evidence type="ECO:0000313" key="4">
    <source>
        <dbReference type="Proteomes" id="UP000284403"/>
    </source>
</evidence>
<dbReference type="OrthoDB" id="249091at2759"/>
<dbReference type="EMBL" id="MKKU01000149">
    <property type="protein sequence ID" value="RNF21792.1"/>
    <property type="molecule type" value="Genomic_DNA"/>
</dbReference>
<feature type="region of interest" description="Disordered" evidence="2">
    <location>
        <begin position="907"/>
        <end position="938"/>
    </location>
</feature>
<evidence type="ECO:0000313" key="3">
    <source>
        <dbReference type="EMBL" id="RNF21792.1"/>
    </source>
</evidence>
<reference evidence="3 4" key="1">
    <citation type="journal article" date="2018" name="BMC Genomics">
        <title>Genomic comparison of Trypanosoma conorhini and Trypanosoma rangeli to Trypanosoma cruzi strains of high and low virulence.</title>
        <authorList>
            <person name="Bradwell K.R."/>
            <person name="Koparde V.N."/>
            <person name="Matveyev A.V."/>
            <person name="Serrano M.G."/>
            <person name="Alves J.M."/>
            <person name="Parikh H."/>
            <person name="Huang B."/>
            <person name="Lee V."/>
            <person name="Espinosa-Alvarez O."/>
            <person name="Ortiz P.A."/>
            <person name="Costa-Martins A.G."/>
            <person name="Teixeira M.M."/>
            <person name="Buck G.A."/>
        </authorList>
    </citation>
    <scope>NUCLEOTIDE SEQUENCE [LARGE SCALE GENOMIC DNA]</scope>
    <source>
        <strain evidence="3 4">025E</strain>
    </source>
</reference>
<feature type="region of interest" description="Disordered" evidence="2">
    <location>
        <begin position="554"/>
        <end position="574"/>
    </location>
</feature>
<protein>
    <submittedName>
        <fullName evidence="3">Uncharacterized protein</fullName>
    </submittedName>
</protein>
<feature type="compositionally biased region" description="Acidic residues" evidence="2">
    <location>
        <begin position="916"/>
        <end position="930"/>
    </location>
</feature>
<feature type="compositionally biased region" description="Acidic residues" evidence="2">
    <location>
        <begin position="637"/>
        <end position="649"/>
    </location>
</feature>